<keyword evidence="2" id="KW-1185">Reference proteome</keyword>
<proteinExistence type="predicted"/>
<evidence type="ECO:0000313" key="1">
    <source>
        <dbReference type="EMBL" id="NGY63216.1"/>
    </source>
</evidence>
<dbReference type="RefSeq" id="WP_166051389.1">
    <property type="nucleotide sequence ID" value="NZ_JAAMPJ010000009.1"/>
</dbReference>
<protein>
    <submittedName>
        <fullName evidence="1">Uncharacterized protein</fullName>
    </submittedName>
</protein>
<organism evidence="1 2">
    <name type="scientific">Lentzea alba</name>
    <dbReference type="NCBI Taxonomy" id="2714351"/>
    <lineage>
        <taxon>Bacteria</taxon>
        <taxon>Bacillati</taxon>
        <taxon>Actinomycetota</taxon>
        <taxon>Actinomycetes</taxon>
        <taxon>Pseudonocardiales</taxon>
        <taxon>Pseudonocardiaceae</taxon>
        <taxon>Lentzea</taxon>
    </lineage>
</organism>
<dbReference type="EMBL" id="JAAMPJ010000009">
    <property type="protein sequence ID" value="NGY63216.1"/>
    <property type="molecule type" value="Genomic_DNA"/>
</dbReference>
<dbReference type="AlphaFoldDB" id="A0A7C9VX96"/>
<accession>A0A7C9VX96</accession>
<dbReference type="Proteomes" id="UP000481360">
    <property type="component" value="Unassembled WGS sequence"/>
</dbReference>
<gene>
    <name evidence="1" type="ORF">G7043_30280</name>
</gene>
<sequence length="82" mass="9104">MLAASITFPAVANAASVTCTKKMWHTVGNITCTSTGGRYVFSDVYANCDNQRDIHRGQWVIDGSSTQRFECRHKITNIHTVI</sequence>
<comment type="caution">
    <text evidence="1">The sequence shown here is derived from an EMBL/GenBank/DDBJ whole genome shotgun (WGS) entry which is preliminary data.</text>
</comment>
<name>A0A7C9VX96_9PSEU</name>
<reference evidence="1 2" key="1">
    <citation type="submission" date="2020-03" db="EMBL/GenBank/DDBJ databases">
        <title>Isolation and identification of active actinomycetes.</title>
        <authorList>
            <person name="Sun X."/>
        </authorList>
    </citation>
    <scope>NUCLEOTIDE SEQUENCE [LARGE SCALE GENOMIC DNA]</scope>
    <source>
        <strain evidence="1 2">NEAU-D13</strain>
    </source>
</reference>
<evidence type="ECO:0000313" key="2">
    <source>
        <dbReference type="Proteomes" id="UP000481360"/>
    </source>
</evidence>